<gene>
    <name evidence="3" type="ORF">DFQ27_005411</name>
</gene>
<organism evidence="3 4">
    <name type="scientific">Actinomortierella ambigua</name>
    <dbReference type="NCBI Taxonomy" id="1343610"/>
    <lineage>
        <taxon>Eukaryota</taxon>
        <taxon>Fungi</taxon>
        <taxon>Fungi incertae sedis</taxon>
        <taxon>Mucoromycota</taxon>
        <taxon>Mortierellomycotina</taxon>
        <taxon>Mortierellomycetes</taxon>
        <taxon>Mortierellales</taxon>
        <taxon>Mortierellaceae</taxon>
        <taxon>Actinomortierella</taxon>
    </lineage>
</organism>
<name>A0A9P6U1U9_9FUNG</name>
<dbReference type="EMBL" id="JAAAJB010000386">
    <property type="protein sequence ID" value="KAG0256896.1"/>
    <property type="molecule type" value="Genomic_DNA"/>
</dbReference>
<feature type="transmembrane region" description="Helical" evidence="2">
    <location>
        <begin position="273"/>
        <end position="292"/>
    </location>
</feature>
<keyword evidence="4" id="KW-1185">Reference proteome</keyword>
<evidence type="ECO:0000313" key="3">
    <source>
        <dbReference type="EMBL" id="KAG0256896.1"/>
    </source>
</evidence>
<dbReference type="Proteomes" id="UP000807716">
    <property type="component" value="Unassembled WGS sequence"/>
</dbReference>
<accession>A0A9P6U1U9</accession>
<feature type="compositionally biased region" description="Acidic residues" evidence="1">
    <location>
        <begin position="119"/>
        <end position="139"/>
    </location>
</feature>
<feature type="transmembrane region" description="Helical" evidence="2">
    <location>
        <begin position="249"/>
        <end position="267"/>
    </location>
</feature>
<feature type="compositionally biased region" description="Polar residues" evidence="1">
    <location>
        <begin position="7"/>
        <end position="41"/>
    </location>
</feature>
<keyword evidence="2" id="KW-0812">Transmembrane</keyword>
<dbReference type="OrthoDB" id="5966927at2759"/>
<evidence type="ECO:0000256" key="2">
    <source>
        <dbReference type="SAM" id="Phobius"/>
    </source>
</evidence>
<feature type="compositionally biased region" description="Basic residues" evidence="1">
    <location>
        <begin position="151"/>
        <end position="162"/>
    </location>
</feature>
<dbReference type="AlphaFoldDB" id="A0A9P6U1U9"/>
<proteinExistence type="predicted"/>
<feature type="region of interest" description="Disordered" evidence="1">
    <location>
        <begin position="1"/>
        <end position="64"/>
    </location>
</feature>
<protein>
    <submittedName>
        <fullName evidence="3">Uncharacterized protein</fullName>
    </submittedName>
</protein>
<evidence type="ECO:0000313" key="4">
    <source>
        <dbReference type="Proteomes" id="UP000807716"/>
    </source>
</evidence>
<comment type="caution">
    <text evidence="3">The sequence shown here is derived from an EMBL/GenBank/DDBJ whole genome shotgun (WGS) entry which is preliminary data.</text>
</comment>
<feature type="transmembrane region" description="Helical" evidence="2">
    <location>
        <begin position="356"/>
        <end position="380"/>
    </location>
</feature>
<keyword evidence="2" id="KW-0472">Membrane</keyword>
<keyword evidence="2" id="KW-1133">Transmembrane helix</keyword>
<sequence length="389" mass="43096">MYRDSDNQAVQSQGLFSGHQQEQEHTGFNPNGLQSLNPSNKFHSRAYEPSPLARPSMVMEAAQQGSSLGEMFGFPSARFQPPVNHFAHRSAPTATQDMWSHRRRDEPNSRTNLLTSLLDDSDTCAMDDDDDDDDDDNDDNAAGSDGDIRGVRHTRPKPKQKRKEVASDVDDLFGSLGFGSSSAASAQHGVAPKGKRNVDMFAQQRFFPPDANTGLEDNFWGAVKIEDDELRDTPRTREGRNMAMKKRMAFRWLLAGIVSRAIAHVAALPWLTLLAIVWFVGVLLHAIGFWIVDQRQSWISRSGQGELEKFKPVLMDKVFSHVLFLCCVGRLCSMLIDGLGYEDQIADLFAWWPLPSLSWPFTATALDGMMVASLLGLILAGSGHSSPTS</sequence>
<feature type="transmembrane region" description="Helical" evidence="2">
    <location>
        <begin position="318"/>
        <end position="336"/>
    </location>
</feature>
<reference evidence="3" key="1">
    <citation type="journal article" date="2020" name="Fungal Divers.">
        <title>Resolving the Mortierellaceae phylogeny through synthesis of multi-gene phylogenetics and phylogenomics.</title>
        <authorList>
            <person name="Vandepol N."/>
            <person name="Liber J."/>
            <person name="Desiro A."/>
            <person name="Na H."/>
            <person name="Kennedy M."/>
            <person name="Barry K."/>
            <person name="Grigoriev I.V."/>
            <person name="Miller A.N."/>
            <person name="O'Donnell K."/>
            <person name="Stajich J.E."/>
            <person name="Bonito G."/>
        </authorList>
    </citation>
    <scope>NUCLEOTIDE SEQUENCE</scope>
    <source>
        <strain evidence="3">BC1065</strain>
    </source>
</reference>
<evidence type="ECO:0000256" key="1">
    <source>
        <dbReference type="SAM" id="MobiDB-lite"/>
    </source>
</evidence>
<feature type="region of interest" description="Disordered" evidence="1">
    <location>
        <begin position="116"/>
        <end position="166"/>
    </location>
</feature>